<evidence type="ECO:0000313" key="1">
    <source>
        <dbReference type="EMBL" id="KAK7323748.1"/>
    </source>
</evidence>
<protein>
    <submittedName>
        <fullName evidence="1">Uncharacterized protein</fullName>
    </submittedName>
</protein>
<accession>A0AAN9QAB8</accession>
<dbReference type="Proteomes" id="UP001367508">
    <property type="component" value="Unassembled WGS sequence"/>
</dbReference>
<proteinExistence type="predicted"/>
<evidence type="ECO:0000313" key="2">
    <source>
        <dbReference type="Proteomes" id="UP001367508"/>
    </source>
</evidence>
<keyword evidence="2" id="KW-1185">Reference proteome</keyword>
<comment type="caution">
    <text evidence="1">The sequence shown here is derived from an EMBL/GenBank/DDBJ whole genome shotgun (WGS) entry which is preliminary data.</text>
</comment>
<dbReference type="AlphaFoldDB" id="A0AAN9QAB8"/>
<name>A0AAN9QAB8_CANGL</name>
<dbReference type="EMBL" id="JAYMYQ010000006">
    <property type="protein sequence ID" value="KAK7323748.1"/>
    <property type="molecule type" value="Genomic_DNA"/>
</dbReference>
<sequence length="205" mass="23082">MAICTQLDGHTRSICTTGSATAQFQGVCILTPETRKNLMRSATKSVHDGIVGSIKADFSDNHESCWVKYCERRRQLARPHSCSAYPWDSWHILLWQLRSHWDPNFLWLIRVMGFLSEVFLQLDSSNISDQSSQFKVGMGFNSKSAPYSPQIVIQVVGNKDTVGSSPARHSFNLKLLAHVRWALGNLPFGPYWLSHHSAKPNPELG</sequence>
<organism evidence="1 2">
    <name type="scientific">Canavalia gladiata</name>
    <name type="common">Sword bean</name>
    <name type="synonym">Dolichos gladiatus</name>
    <dbReference type="NCBI Taxonomy" id="3824"/>
    <lineage>
        <taxon>Eukaryota</taxon>
        <taxon>Viridiplantae</taxon>
        <taxon>Streptophyta</taxon>
        <taxon>Embryophyta</taxon>
        <taxon>Tracheophyta</taxon>
        <taxon>Spermatophyta</taxon>
        <taxon>Magnoliopsida</taxon>
        <taxon>eudicotyledons</taxon>
        <taxon>Gunneridae</taxon>
        <taxon>Pentapetalae</taxon>
        <taxon>rosids</taxon>
        <taxon>fabids</taxon>
        <taxon>Fabales</taxon>
        <taxon>Fabaceae</taxon>
        <taxon>Papilionoideae</taxon>
        <taxon>50 kb inversion clade</taxon>
        <taxon>NPAAA clade</taxon>
        <taxon>indigoferoid/millettioid clade</taxon>
        <taxon>Phaseoleae</taxon>
        <taxon>Canavalia</taxon>
    </lineage>
</organism>
<reference evidence="1 2" key="1">
    <citation type="submission" date="2024-01" db="EMBL/GenBank/DDBJ databases">
        <title>The genomes of 5 underutilized Papilionoideae crops provide insights into root nodulation and disease resistanc.</title>
        <authorList>
            <person name="Jiang F."/>
        </authorList>
    </citation>
    <scope>NUCLEOTIDE SEQUENCE [LARGE SCALE GENOMIC DNA]</scope>
    <source>
        <strain evidence="1">LVBAO_FW01</strain>
        <tissue evidence="1">Leaves</tissue>
    </source>
</reference>
<gene>
    <name evidence="1" type="ORF">VNO77_27239</name>
</gene>